<sequence>MNIEWIILIAALIIIWLVIKAALKLIVISFNTAFQIFIILIVLRVFFTIMPQEVLQQIKAMPQLIRNLFLLIFLL</sequence>
<dbReference type="Proteomes" id="UP000010482">
    <property type="component" value="Chromosome"/>
</dbReference>
<feature type="transmembrane region" description="Helical" evidence="1">
    <location>
        <begin position="5"/>
        <end position="27"/>
    </location>
</feature>
<keyword evidence="1" id="KW-1133">Transmembrane helix</keyword>
<dbReference type="KEGG" id="dsl:Dacsa_1056"/>
<accession>K9YTF1</accession>
<proteinExistence type="predicted"/>
<gene>
    <name evidence="2" type="ORF">Dacsa_1056</name>
</gene>
<dbReference type="EMBL" id="CP003944">
    <property type="protein sequence ID" value="AFZ49767.1"/>
    <property type="molecule type" value="Genomic_DNA"/>
</dbReference>
<keyword evidence="1" id="KW-0472">Membrane</keyword>
<feature type="transmembrane region" description="Helical" evidence="1">
    <location>
        <begin position="33"/>
        <end position="51"/>
    </location>
</feature>
<dbReference type="HOGENOM" id="CLU_189138_3_0_3"/>
<keyword evidence="1" id="KW-0812">Transmembrane</keyword>
<organism evidence="2 3">
    <name type="scientific">Dactylococcopsis salina (strain PCC 8305)</name>
    <name type="common">Myxobactron salinum</name>
    <dbReference type="NCBI Taxonomy" id="13035"/>
    <lineage>
        <taxon>Bacteria</taxon>
        <taxon>Bacillati</taxon>
        <taxon>Cyanobacteriota</taxon>
        <taxon>Cyanophyceae</taxon>
        <taxon>Nodosilineales</taxon>
        <taxon>Cymatolegaceae</taxon>
        <taxon>Dactylococcopsis</taxon>
    </lineage>
</organism>
<reference evidence="2" key="1">
    <citation type="submission" date="2012-04" db="EMBL/GenBank/DDBJ databases">
        <title>Finished genome of Dactylococcopsis salina PCC 8305.</title>
        <authorList>
            <consortium name="US DOE Joint Genome Institute"/>
            <person name="Gugger M."/>
            <person name="Coursin T."/>
            <person name="Rippka R."/>
            <person name="Tandeau De Marsac N."/>
            <person name="Huntemann M."/>
            <person name="Wei C.-L."/>
            <person name="Han J."/>
            <person name="Detter J.C."/>
            <person name="Han C."/>
            <person name="Tapia R."/>
            <person name="Daligault H."/>
            <person name="Chen A."/>
            <person name="Krypides N."/>
            <person name="Mavromatis K."/>
            <person name="Markowitz V."/>
            <person name="Szeto E."/>
            <person name="Ivanova N."/>
            <person name="Ovchinnikova G."/>
            <person name="Pagani I."/>
            <person name="Pati A."/>
            <person name="Goodwin L."/>
            <person name="Peters L."/>
            <person name="Pitluck S."/>
            <person name="Woyke T."/>
            <person name="Kerfeld C."/>
        </authorList>
    </citation>
    <scope>NUCLEOTIDE SEQUENCE [LARGE SCALE GENOMIC DNA]</scope>
    <source>
        <strain evidence="2">PCC 8305</strain>
    </source>
</reference>
<protein>
    <submittedName>
        <fullName evidence="2">Uncharacterized protein</fullName>
    </submittedName>
</protein>
<evidence type="ECO:0000256" key="1">
    <source>
        <dbReference type="SAM" id="Phobius"/>
    </source>
</evidence>
<evidence type="ECO:0000313" key="3">
    <source>
        <dbReference type="Proteomes" id="UP000010482"/>
    </source>
</evidence>
<dbReference type="AlphaFoldDB" id="K9YTF1"/>
<dbReference type="STRING" id="13035.Dacsa_1056"/>
<name>K9YTF1_DACS8</name>
<keyword evidence="3" id="KW-1185">Reference proteome</keyword>
<dbReference type="RefSeq" id="WP_015228776.1">
    <property type="nucleotide sequence ID" value="NC_019780.1"/>
</dbReference>
<evidence type="ECO:0000313" key="2">
    <source>
        <dbReference type="EMBL" id="AFZ49767.1"/>
    </source>
</evidence>